<reference evidence="14 15" key="1">
    <citation type="journal article" date="2002" name="Nucleic Acids Res.">
        <title>The complete genomic sequence of Mycoplasma penetrans, an intracellular bacterial pathogen in humans.</title>
        <authorList>
            <person name="Sasaki Y."/>
            <person name="Ishikawa J."/>
            <person name="Yamashita A."/>
            <person name="Oshima K."/>
            <person name="Kenri T."/>
            <person name="Furuya K."/>
            <person name="Yoshino C."/>
            <person name="Horino A."/>
            <person name="Shiba T."/>
            <person name="Sasaki T."/>
            <person name="Hattori M."/>
        </authorList>
    </citation>
    <scope>NUCLEOTIDE SEQUENCE [LARGE SCALE GENOMIC DNA]</scope>
    <source>
        <strain evidence="14 15">HF-2</strain>
    </source>
</reference>
<evidence type="ECO:0000313" key="14">
    <source>
        <dbReference type="EMBL" id="BAC44707.1"/>
    </source>
</evidence>
<keyword evidence="9 11" id="KW-0239">DNA-directed DNA polymerase</keyword>
<dbReference type="Pfam" id="PF14579">
    <property type="entry name" value="HHH_6"/>
    <property type="match status" value="1"/>
</dbReference>
<dbReference type="PANTHER" id="PTHR32294">
    <property type="entry name" value="DNA POLYMERASE III SUBUNIT ALPHA"/>
    <property type="match status" value="1"/>
</dbReference>
<sequence>MADKNSIYNFLSKLNLVSLENWKNHFETNCDFTITRNKQNDSINIKISFNKVLPADILIPFVDSLNLVDDSVLFNLVFNYDTYNQEDILNYLIYFVNHNIEQKQKGTSEKKELLYVLKYNMGIKKPIISENAIFLHYLENDQEKCIKKYLEHFRKFLNDYGFSKHHLSYILDEKTIDIISDHKNKIQEKIKNEITEVKRSSNAKKTDSSFTYKFRKSVTGDVTKLSDLFFEMKTATIEGEIFKIDKVVTKTGYEIYKYFVTDYSDSIVIKALFGKKINKDVLSELKEGVWVKAKISIQIDMYENNDITGLIEEISIISKPKEFIRHDNALIKRTELVNHTNMTAFEGLVNIKELFKFSSEMGYSSVAITDKFNCQNFPDFYNEAKKYSKLKAIYGVQFNIIDKNIPIVLNANDTKISDATYVIFDIETTGLSPYYDKIIEFGAIKYHKGVQVESIQMFINPEEKISDKIFAITKISNEDVKDALKIKEALVKIKDFIGDSVLIAHNGIKFDLPFLNCKLEENKMDIIKNPLIDTLQISRAINEQIHGHSLGVIARKYKIDYDETQAHRADKDAEYLLNIWKRMLENQKLQDIKTLNEINSNLQNDFLRERNRGSLITVYCKNEGEIRNLYKLISTSLTSNFDGGPKVYWENFNEFNNSFIVSNSATEGEIFEAAMSNTQQVLEDIIKDKYDFITIGSPECFLHDIHREIYKRGWIEDAIKRIIKIANKYNKKVVATSDTYYLNESDEVYFRVYVNAKVLGGKRNRLFKYNELNTVLPKYYFRTTDELKDEFSFLNDPVLVNDIVVTNSNYIASLIDANIKPIKETLHSPHIEGASDKLKQLIYQKSYSIFGDAMNNDVKARIDREISSVIDNGYAMIYWFSHLLVKQSVDDGYVVGSRGSVGSSVAAWLVDITEVNPLEPHYICTNCKYFNFEKNVDSGFDLPESNCPKCKSKLKGDGHNIPFETFMGFKGDKIPDIDLNFSAVYQGKAHDFIKNMFGEERVFRAGTISTTAEKTAYGYVKSYFEESKKMNARNAEITRIAKKCENVKRTTGQHPGGIVVVPHGKDVYDFTPFNYPADDKTQDWFTTHLAFESLHDSLLKFDILGHDNPTILKMLTEQTNVNADTIPNFDNDVMDLFNSTDSLKIKNPMINKILKTGSSGIPEFGTNFVKEMLLVTKPQKFSDLIRISGLSHGTNVWNDNAKYLIEEKGLTISDVISCRDDIMVYLIDKGITPIIAFKIMEDVRKGKGLNEEYQKVLNDNNIPTWYIESCNKISYLFPKAHATAYVIMAWKIAWFKIYYPLHFYASYFSIRIKVFDIKSILNGESEITNKINEIKEKMANPKTKALVKNKELDLIPIYELALELLGRGYKFANIDLKKSLATDFLVEGDYLIPPFSAIDGLGDSVATSIVKAREEKMFSSKEDFKKRTKVTTTHMKIMEELGITSSLNEDDQISLFNF</sequence>
<evidence type="ECO:0000256" key="8">
    <source>
        <dbReference type="ARBA" id="ARBA00022839"/>
    </source>
</evidence>
<keyword evidence="5 11" id="KW-0235">DNA replication</keyword>
<evidence type="ECO:0000256" key="4">
    <source>
        <dbReference type="ARBA" id="ARBA00022695"/>
    </source>
</evidence>
<dbReference type="InterPro" id="IPR044923">
    <property type="entry name" value="PolC_middle_finger_sf"/>
</dbReference>
<evidence type="ECO:0000256" key="5">
    <source>
        <dbReference type="ARBA" id="ARBA00022705"/>
    </source>
</evidence>
<evidence type="ECO:0000313" key="15">
    <source>
        <dbReference type="Proteomes" id="UP000002522"/>
    </source>
</evidence>
<dbReference type="InParanoid" id="Q8EUK5"/>
<dbReference type="InterPro" id="IPR004805">
    <property type="entry name" value="DnaE2/DnaE/PolC"/>
</dbReference>
<dbReference type="InterPro" id="IPR006054">
    <property type="entry name" value="DnaQ"/>
</dbReference>
<dbReference type="NCBIfam" id="NF001688">
    <property type="entry name" value="PRK00448.1"/>
    <property type="match status" value="1"/>
</dbReference>
<feature type="domain" description="Polymerase/histidinol phosphatase N-terminal" evidence="13">
    <location>
        <begin position="334"/>
        <end position="402"/>
    </location>
</feature>
<dbReference type="GO" id="GO:0003887">
    <property type="term" value="F:DNA-directed DNA polymerase activity"/>
    <property type="evidence" value="ECO:0007669"/>
    <property type="project" value="UniProtKB-UniRule"/>
</dbReference>
<dbReference type="InterPro" id="IPR013520">
    <property type="entry name" value="Ribonucl_H"/>
</dbReference>
<dbReference type="FunFam" id="3.30.420.10:FF:000045">
    <property type="entry name" value="3'-5' exonuclease DinG"/>
    <property type="match status" value="1"/>
</dbReference>
<dbReference type="InterPro" id="IPR003141">
    <property type="entry name" value="Pol/His_phosphatase_N"/>
</dbReference>
<dbReference type="Pfam" id="PF00929">
    <property type="entry name" value="RNase_T"/>
    <property type="match status" value="1"/>
</dbReference>
<evidence type="ECO:0000256" key="10">
    <source>
        <dbReference type="ARBA" id="ARBA00049244"/>
    </source>
</evidence>
<dbReference type="InterPro" id="IPR029460">
    <property type="entry name" value="DNAPol_HHH"/>
</dbReference>
<dbReference type="SUPFAM" id="SSF53098">
    <property type="entry name" value="Ribonuclease H-like"/>
    <property type="match status" value="1"/>
</dbReference>
<keyword evidence="15" id="KW-1185">Reference proteome</keyword>
<dbReference type="EMBL" id="BA000026">
    <property type="protein sequence ID" value="BAC44707.1"/>
    <property type="molecule type" value="Genomic_DNA"/>
</dbReference>
<dbReference type="HOGENOM" id="CLU_003297_1_0_14"/>
<evidence type="ECO:0000256" key="11">
    <source>
        <dbReference type="HAMAP-Rule" id="MF_00356"/>
    </source>
</evidence>
<organism evidence="14 15">
    <name type="scientific">Malacoplasma penetrans (strain HF-2)</name>
    <name type="common">Mycoplasma penetrans</name>
    <dbReference type="NCBI Taxonomy" id="272633"/>
    <lineage>
        <taxon>Bacteria</taxon>
        <taxon>Bacillati</taxon>
        <taxon>Mycoplasmatota</taxon>
        <taxon>Mycoplasmoidales</taxon>
        <taxon>Mycoplasmoidaceae</taxon>
        <taxon>Malacoplasma</taxon>
    </lineage>
</organism>
<dbReference type="CDD" id="cd06127">
    <property type="entry name" value="DEDDh"/>
    <property type="match status" value="1"/>
</dbReference>
<evidence type="ECO:0000259" key="12">
    <source>
        <dbReference type="SMART" id="SM00479"/>
    </source>
</evidence>
<dbReference type="Gene3D" id="2.40.50.140">
    <property type="entry name" value="Nucleic acid-binding proteins"/>
    <property type="match status" value="1"/>
</dbReference>
<dbReference type="Gene3D" id="3.30.1900.20">
    <property type="match status" value="1"/>
</dbReference>
<dbReference type="GO" id="GO:0005737">
    <property type="term" value="C:cytoplasm"/>
    <property type="evidence" value="ECO:0007669"/>
    <property type="project" value="UniProtKB-SubCell"/>
</dbReference>
<evidence type="ECO:0000256" key="7">
    <source>
        <dbReference type="ARBA" id="ARBA00022801"/>
    </source>
</evidence>
<evidence type="ECO:0000256" key="6">
    <source>
        <dbReference type="ARBA" id="ARBA00022722"/>
    </source>
</evidence>
<dbReference type="PANTHER" id="PTHR32294:SF5">
    <property type="entry name" value="DNA POLYMERASE III POLC-TYPE"/>
    <property type="match status" value="1"/>
</dbReference>
<dbReference type="Gene3D" id="3.20.20.140">
    <property type="entry name" value="Metal-dependent hydrolases"/>
    <property type="match status" value="2"/>
</dbReference>
<dbReference type="InterPro" id="IPR006308">
    <property type="entry name" value="Pol_III_a_PolC-type_gram_pos"/>
</dbReference>
<dbReference type="GO" id="GO:0006261">
    <property type="term" value="P:DNA-templated DNA replication"/>
    <property type="evidence" value="ECO:0007669"/>
    <property type="project" value="UniProtKB-UniRule"/>
</dbReference>
<gene>
    <name evidence="11" type="primary">polC</name>
    <name evidence="14" type="ordered locus">MYPE9170</name>
</gene>
<dbReference type="InterPro" id="IPR011708">
    <property type="entry name" value="DNA_pol3_alpha_NTPase_dom"/>
</dbReference>
<feature type="domain" description="Exonuclease" evidence="12">
    <location>
        <begin position="420"/>
        <end position="589"/>
    </location>
</feature>
<dbReference type="Proteomes" id="UP000002522">
    <property type="component" value="Chromosome"/>
</dbReference>
<comment type="subcellular location">
    <subcellularLocation>
        <location evidence="11">Cytoplasm</location>
    </subcellularLocation>
</comment>
<dbReference type="SMART" id="SM00479">
    <property type="entry name" value="EXOIII"/>
    <property type="match status" value="1"/>
</dbReference>
<evidence type="ECO:0000256" key="1">
    <source>
        <dbReference type="ARBA" id="ARBA00003452"/>
    </source>
</evidence>
<dbReference type="InterPro" id="IPR004013">
    <property type="entry name" value="PHP_dom"/>
</dbReference>
<keyword evidence="7 11" id="KW-0378">Hydrolase</keyword>
<dbReference type="FunCoup" id="Q8EUK5">
    <property type="interactions" value="30"/>
</dbReference>
<evidence type="ECO:0000256" key="2">
    <source>
        <dbReference type="ARBA" id="ARBA00022490"/>
    </source>
</evidence>
<keyword evidence="8 11" id="KW-0269">Exonuclease</keyword>
<dbReference type="InterPro" id="IPR040982">
    <property type="entry name" value="DNA_pol3_finger"/>
</dbReference>
<keyword evidence="3 11" id="KW-0808">Transferase</keyword>
<dbReference type="GO" id="GO:0003677">
    <property type="term" value="F:DNA binding"/>
    <property type="evidence" value="ECO:0007669"/>
    <property type="project" value="UniProtKB-UniRule"/>
</dbReference>
<dbReference type="Gene3D" id="3.30.420.10">
    <property type="entry name" value="Ribonuclease H-like superfamily/Ribonuclease H"/>
    <property type="match status" value="1"/>
</dbReference>
<dbReference type="Pfam" id="PF07733">
    <property type="entry name" value="DNA_pol3_alpha"/>
    <property type="match status" value="1"/>
</dbReference>
<accession>Q8EUK5</accession>
<dbReference type="KEGG" id="mpe:MYPE9170"/>
<keyword evidence="4 11" id="KW-0548">Nucleotidyltransferase</keyword>
<keyword evidence="6 11" id="KW-0540">Nuclease</keyword>
<proteinExistence type="inferred from homology"/>
<name>Q8EUK5_MALP2</name>
<evidence type="ECO:0000256" key="9">
    <source>
        <dbReference type="ARBA" id="ARBA00022932"/>
    </source>
</evidence>
<dbReference type="eggNOG" id="COG2176">
    <property type="taxonomic scope" value="Bacteria"/>
</dbReference>
<dbReference type="Pfam" id="PF02811">
    <property type="entry name" value="PHP"/>
    <property type="match status" value="1"/>
</dbReference>
<comment type="function">
    <text evidence="1 11">Required for replicative DNA synthesis. This DNA polymerase also exhibits 3' to 5' exonuclease activity.</text>
</comment>
<dbReference type="NCBIfam" id="TIGR01405">
    <property type="entry name" value="polC_Gram_pos"/>
    <property type="match status" value="1"/>
</dbReference>
<keyword evidence="2 11" id="KW-0963">Cytoplasm</keyword>
<comment type="catalytic activity">
    <reaction evidence="10 11">
        <text>DNA(n) + a 2'-deoxyribonucleoside 5'-triphosphate = DNA(n+1) + diphosphate</text>
        <dbReference type="Rhea" id="RHEA:22508"/>
        <dbReference type="Rhea" id="RHEA-COMP:17339"/>
        <dbReference type="Rhea" id="RHEA-COMP:17340"/>
        <dbReference type="ChEBI" id="CHEBI:33019"/>
        <dbReference type="ChEBI" id="CHEBI:61560"/>
        <dbReference type="ChEBI" id="CHEBI:173112"/>
        <dbReference type="EC" id="2.7.7.7"/>
    </reaction>
</comment>
<dbReference type="RefSeq" id="WP_011077736.1">
    <property type="nucleotide sequence ID" value="NC_004432.1"/>
</dbReference>
<dbReference type="InterPro" id="IPR012337">
    <property type="entry name" value="RNaseH-like_sf"/>
</dbReference>
<protein>
    <recommendedName>
        <fullName evidence="11">DNA polymerase III PolC-type</fullName>
        <shortName evidence="11">PolIII</shortName>
        <ecNumber evidence="11">2.7.7.7</ecNumber>
    </recommendedName>
</protein>
<dbReference type="STRING" id="272633.gene:10732038"/>
<dbReference type="InterPro" id="IPR012340">
    <property type="entry name" value="NA-bd_OB-fold"/>
</dbReference>
<dbReference type="Pfam" id="PF17657">
    <property type="entry name" value="DNA_pol3_finger"/>
    <property type="match status" value="1"/>
</dbReference>
<dbReference type="Gene3D" id="1.10.150.870">
    <property type="match status" value="1"/>
</dbReference>
<dbReference type="Gene3D" id="1.10.150.700">
    <property type="entry name" value="PolC, middle finger domain"/>
    <property type="match status" value="1"/>
</dbReference>
<dbReference type="GO" id="GO:0008408">
    <property type="term" value="F:3'-5' exonuclease activity"/>
    <property type="evidence" value="ECO:0007669"/>
    <property type="project" value="UniProtKB-UniRule"/>
</dbReference>
<comment type="similarity">
    <text evidence="11">Belongs to the DNA polymerase type-C family. PolC subfamily.</text>
</comment>
<dbReference type="EC" id="2.7.7.7" evidence="11"/>
<dbReference type="CDD" id="cd04484">
    <property type="entry name" value="polC_OBF"/>
    <property type="match status" value="1"/>
</dbReference>
<dbReference type="NCBIfam" id="TIGR00573">
    <property type="entry name" value="dnaq"/>
    <property type="match status" value="1"/>
</dbReference>
<evidence type="ECO:0000259" key="13">
    <source>
        <dbReference type="SMART" id="SM00481"/>
    </source>
</evidence>
<dbReference type="SMART" id="SM00481">
    <property type="entry name" value="POLIIIAc"/>
    <property type="match status" value="1"/>
</dbReference>
<dbReference type="InterPro" id="IPR036397">
    <property type="entry name" value="RNaseH_sf"/>
</dbReference>
<dbReference type="HAMAP" id="MF_00356">
    <property type="entry name" value="DNApol_PolC"/>
    <property type="match status" value="1"/>
</dbReference>
<evidence type="ECO:0000256" key="3">
    <source>
        <dbReference type="ARBA" id="ARBA00022679"/>
    </source>
</evidence>
<dbReference type="Gene3D" id="6.10.140.1510">
    <property type="match status" value="1"/>
</dbReference>